<keyword evidence="3 5" id="KW-1133">Transmembrane helix</keyword>
<feature type="transmembrane region" description="Helical" evidence="5">
    <location>
        <begin position="446"/>
        <end position="467"/>
    </location>
</feature>
<comment type="subcellular location">
    <subcellularLocation>
        <location evidence="1">Membrane</location>
        <topology evidence="1">Multi-pass membrane protein</topology>
    </subcellularLocation>
</comment>
<dbReference type="Proteomes" id="UP000036261">
    <property type="component" value="Unassembled WGS sequence"/>
</dbReference>
<proteinExistence type="predicted"/>
<feature type="transmembrane region" description="Helical" evidence="5">
    <location>
        <begin position="242"/>
        <end position="260"/>
    </location>
</feature>
<evidence type="ECO:0000256" key="1">
    <source>
        <dbReference type="ARBA" id="ARBA00004141"/>
    </source>
</evidence>
<dbReference type="PATRIC" id="fig|558151.6.peg.2336"/>
<dbReference type="Pfam" id="PF12698">
    <property type="entry name" value="ABC2_membrane_3"/>
    <property type="match status" value="1"/>
</dbReference>
<evidence type="ECO:0000313" key="7">
    <source>
        <dbReference type="EMBL" id="KMQ64764.1"/>
    </source>
</evidence>
<dbReference type="InterPro" id="IPR013525">
    <property type="entry name" value="ABC2_TM"/>
</dbReference>
<dbReference type="GO" id="GO:0140359">
    <property type="term" value="F:ABC-type transporter activity"/>
    <property type="evidence" value="ECO:0007669"/>
    <property type="project" value="InterPro"/>
</dbReference>
<keyword evidence="8" id="KW-1185">Reference proteome</keyword>
<dbReference type="RefSeq" id="WP_048506698.1">
    <property type="nucleotide sequence ID" value="NZ_LFND01000003.1"/>
</dbReference>
<protein>
    <recommendedName>
        <fullName evidence="6">ABC-2 type transporter transmembrane domain-containing protein</fullName>
    </recommendedName>
</protein>
<dbReference type="PANTHER" id="PTHR43471">
    <property type="entry name" value="ABC TRANSPORTER PERMEASE"/>
    <property type="match status" value="1"/>
</dbReference>
<dbReference type="Pfam" id="PF12040">
    <property type="entry name" value="DUF3526"/>
    <property type="match status" value="1"/>
</dbReference>
<dbReference type="OrthoDB" id="184009at2"/>
<evidence type="ECO:0000313" key="8">
    <source>
        <dbReference type="Proteomes" id="UP000036261"/>
    </source>
</evidence>
<feature type="domain" description="ABC-2 type transporter transmembrane" evidence="6">
    <location>
        <begin position="132"/>
        <end position="263"/>
    </location>
</feature>
<dbReference type="InterPro" id="IPR021913">
    <property type="entry name" value="DUF3526"/>
</dbReference>
<sequence length="477" mass="55376">MKNFKITFLVAQHEFRVFQENGLKIFVLFFILVLLGVLGSNYVQLGTAWVKNREAKELIDREWKNQDRGNHSAAHWGTFLFKPVSYLSLLESGTQIYSENYYRVEAHKRPQIHTYRLPDLEAFMRKPDLNTAFFFLWLVPLFVIGLGFSSISSEREKGFLKLLSVQGASFGHLVTGKFIALYLAVLLFTIPPSLVIIAGLIFENEPVNHLLRALCWLGLYAVYFFLISGVVLLISAFSRSSWASLMTNITLWILCVLLIPKFSSSAADGKYPLTSYHEFEHQVKTGFDKGLNNDGPYTTRSEVYLKQHLKEFKVDNISQLPENIRFALDLIQAEAYESKVHRFYSEKIEEKFKQQQKFMDYMGIINPFLAVRQLSMGLAGTDVYHHIDFFNKAETYRNDMMNRLNKRELELAVSDKAKMSNRDFYNSLPDFRYEYPSVGNVLRHHVTAVLSLLLWIILLILSFRFIIKRNYFLSYEG</sequence>
<evidence type="ECO:0000256" key="3">
    <source>
        <dbReference type="ARBA" id="ARBA00022989"/>
    </source>
</evidence>
<dbReference type="GO" id="GO:0016020">
    <property type="term" value="C:membrane"/>
    <property type="evidence" value="ECO:0007669"/>
    <property type="project" value="UniProtKB-SubCell"/>
</dbReference>
<evidence type="ECO:0000259" key="6">
    <source>
        <dbReference type="Pfam" id="PF12698"/>
    </source>
</evidence>
<feature type="transmembrane region" description="Helical" evidence="5">
    <location>
        <begin position="214"/>
        <end position="236"/>
    </location>
</feature>
<reference evidence="7 8" key="1">
    <citation type="journal article" date="2013" name="Int. J. Syst. Evol. Microbiol.">
        <title>Chryseobacterium angstadtii sp. nov., isolated from a newt tank.</title>
        <authorList>
            <person name="Kirk K.E."/>
            <person name="Hoffman J.A."/>
            <person name="Smith K.A."/>
            <person name="Strahan B.L."/>
            <person name="Failor K.C."/>
            <person name="Krebs J.E."/>
            <person name="Gale A.N."/>
            <person name="Do T.D."/>
            <person name="Sontag T.C."/>
            <person name="Batties A.M."/>
            <person name="Mistiszyn K."/>
            <person name="Newman J.D."/>
        </authorList>
    </citation>
    <scope>NUCLEOTIDE SEQUENCE [LARGE SCALE GENOMIC DNA]</scope>
    <source>
        <strain evidence="7 8">KM</strain>
    </source>
</reference>
<dbReference type="STRING" id="558151.ACM46_11050"/>
<feature type="transmembrane region" description="Helical" evidence="5">
    <location>
        <begin position="132"/>
        <end position="151"/>
    </location>
</feature>
<dbReference type="PANTHER" id="PTHR43471:SF1">
    <property type="entry name" value="ABC TRANSPORTER PERMEASE PROTEIN NOSY-RELATED"/>
    <property type="match status" value="1"/>
</dbReference>
<organism evidence="7 8">
    <name type="scientific">Chryseobacterium angstadtii</name>
    <dbReference type="NCBI Taxonomy" id="558151"/>
    <lineage>
        <taxon>Bacteria</taxon>
        <taxon>Pseudomonadati</taxon>
        <taxon>Bacteroidota</taxon>
        <taxon>Flavobacteriia</taxon>
        <taxon>Flavobacteriales</taxon>
        <taxon>Weeksellaceae</taxon>
        <taxon>Chryseobacterium group</taxon>
        <taxon>Chryseobacterium</taxon>
    </lineage>
</organism>
<evidence type="ECO:0000256" key="4">
    <source>
        <dbReference type="ARBA" id="ARBA00023136"/>
    </source>
</evidence>
<dbReference type="EMBL" id="LFND01000003">
    <property type="protein sequence ID" value="KMQ64764.1"/>
    <property type="molecule type" value="Genomic_DNA"/>
</dbReference>
<feature type="transmembrane region" description="Helical" evidence="5">
    <location>
        <begin position="25"/>
        <end position="43"/>
    </location>
</feature>
<keyword evidence="2 5" id="KW-0812">Transmembrane</keyword>
<name>A0A0J7IFG1_9FLAO</name>
<dbReference type="AlphaFoldDB" id="A0A0J7IFG1"/>
<accession>A0A0J7IFG1</accession>
<gene>
    <name evidence="7" type="ORF">ACM46_11050</name>
</gene>
<feature type="transmembrane region" description="Helical" evidence="5">
    <location>
        <begin position="179"/>
        <end position="202"/>
    </location>
</feature>
<comment type="caution">
    <text evidence="7">The sequence shown here is derived from an EMBL/GenBank/DDBJ whole genome shotgun (WGS) entry which is preliminary data.</text>
</comment>
<evidence type="ECO:0000256" key="2">
    <source>
        <dbReference type="ARBA" id="ARBA00022692"/>
    </source>
</evidence>
<evidence type="ECO:0000256" key="5">
    <source>
        <dbReference type="SAM" id="Phobius"/>
    </source>
</evidence>
<keyword evidence="4 5" id="KW-0472">Membrane</keyword>